<keyword evidence="1" id="KW-0175">Coiled coil</keyword>
<evidence type="ECO:0000256" key="1">
    <source>
        <dbReference type="SAM" id="Coils"/>
    </source>
</evidence>
<dbReference type="Proteomes" id="UP001630127">
    <property type="component" value="Unassembled WGS sequence"/>
</dbReference>
<proteinExistence type="predicted"/>
<feature type="region of interest" description="Disordered" evidence="2">
    <location>
        <begin position="22"/>
        <end position="50"/>
    </location>
</feature>
<accession>A0ABD2YJE5</accession>
<protein>
    <submittedName>
        <fullName evidence="3">Uncharacterized protein</fullName>
    </submittedName>
</protein>
<keyword evidence="4" id="KW-1185">Reference proteome</keyword>
<name>A0ABD2YJE5_9GENT</name>
<evidence type="ECO:0000313" key="3">
    <source>
        <dbReference type="EMBL" id="KAL3506831.1"/>
    </source>
</evidence>
<dbReference type="AlphaFoldDB" id="A0ABD2YJE5"/>
<gene>
    <name evidence="3" type="ORF">ACH5RR_032213</name>
</gene>
<evidence type="ECO:0000256" key="2">
    <source>
        <dbReference type="SAM" id="MobiDB-lite"/>
    </source>
</evidence>
<feature type="coiled-coil region" evidence="1">
    <location>
        <begin position="189"/>
        <end position="216"/>
    </location>
</feature>
<evidence type="ECO:0000313" key="4">
    <source>
        <dbReference type="Proteomes" id="UP001630127"/>
    </source>
</evidence>
<dbReference type="EMBL" id="JBJUIK010000013">
    <property type="protein sequence ID" value="KAL3506831.1"/>
    <property type="molecule type" value="Genomic_DNA"/>
</dbReference>
<feature type="region of interest" description="Disordered" evidence="2">
    <location>
        <begin position="88"/>
        <end position="108"/>
    </location>
</feature>
<reference evidence="3 4" key="1">
    <citation type="submission" date="2024-11" db="EMBL/GenBank/DDBJ databases">
        <title>A near-complete genome assembly of Cinchona calisaya.</title>
        <authorList>
            <person name="Lian D.C."/>
            <person name="Zhao X.W."/>
            <person name="Wei L."/>
        </authorList>
    </citation>
    <scope>NUCLEOTIDE SEQUENCE [LARGE SCALE GENOMIC DNA]</scope>
    <source>
        <tissue evidence="3">Nenye</tissue>
    </source>
</reference>
<organism evidence="3 4">
    <name type="scientific">Cinchona calisaya</name>
    <dbReference type="NCBI Taxonomy" id="153742"/>
    <lineage>
        <taxon>Eukaryota</taxon>
        <taxon>Viridiplantae</taxon>
        <taxon>Streptophyta</taxon>
        <taxon>Embryophyta</taxon>
        <taxon>Tracheophyta</taxon>
        <taxon>Spermatophyta</taxon>
        <taxon>Magnoliopsida</taxon>
        <taxon>eudicotyledons</taxon>
        <taxon>Gunneridae</taxon>
        <taxon>Pentapetalae</taxon>
        <taxon>asterids</taxon>
        <taxon>lamiids</taxon>
        <taxon>Gentianales</taxon>
        <taxon>Rubiaceae</taxon>
        <taxon>Cinchonoideae</taxon>
        <taxon>Cinchoneae</taxon>
        <taxon>Cinchona</taxon>
    </lineage>
</organism>
<comment type="caution">
    <text evidence="3">The sequence shown here is derived from an EMBL/GenBank/DDBJ whole genome shotgun (WGS) entry which is preliminary data.</text>
</comment>
<feature type="compositionally biased region" description="Polar residues" evidence="2">
    <location>
        <begin position="22"/>
        <end position="40"/>
    </location>
</feature>
<sequence length="230" mass="26453">MLRTLLTCRTSTYRTKAQLGETTRQLQGNSPSKQIVISSNSEEETDYEFDKFDSPKAFSIRKATSSKTTENPIESKAPTEHLAHLMTRDNTFGDNPPQQSQKQKRSPAEELAKQAKKNEEAKNYITQKYDKIMGALERMTNKLNYAKEELDSMDNKLDMLVRHLKKPTTKNQLSVSEMRVRLLENAIRILQLQRDIEAKEKQIETAASTITLAQRRKYLGQFFKVQPPPT</sequence>